<dbReference type="CDD" id="cd07989">
    <property type="entry name" value="LPLAT_AGPAT-like"/>
    <property type="match status" value="1"/>
</dbReference>
<comment type="catalytic activity">
    <reaction evidence="7">
        <text>a 1-acyl-sn-glycero-3-phosphate + an acyl-CoA = a 1,2-diacyl-sn-glycero-3-phosphate + CoA</text>
        <dbReference type="Rhea" id="RHEA:19709"/>
        <dbReference type="ChEBI" id="CHEBI:57287"/>
        <dbReference type="ChEBI" id="CHEBI:57970"/>
        <dbReference type="ChEBI" id="CHEBI:58342"/>
        <dbReference type="ChEBI" id="CHEBI:58608"/>
        <dbReference type="EC" id="2.3.1.51"/>
    </reaction>
</comment>
<keyword evidence="7" id="KW-1208">Phospholipid metabolism</keyword>
<protein>
    <recommendedName>
        <fullName evidence="7">1-acyl-sn-glycerol-3-phosphate acyltransferase</fullName>
        <ecNumber evidence="7">2.3.1.51</ecNumber>
    </recommendedName>
</protein>
<reference evidence="9 10" key="1">
    <citation type="journal article" date="2021" name="ISME Commun">
        <title>Automated analysis of genomic sequences facilitates high-throughput and comprehensive description of bacteria.</title>
        <authorList>
            <person name="Hitch T.C.A."/>
        </authorList>
    </citation>
    <scope>NUCLEOTIDE SEQUENCE [LARGE SCALE GENOMIC DNA]</scope>
    <source>
        <strain evidence="9 10">Sanger_02</strain>
    </source>
</reference>
<dbReference type="Pfam" id="PF01553">
    <property type="entry name" value="Acyltransferase"/>
    <property type="match status" value="1"/>
</dbReference>
<dbReference type="SMART" id="SM00563">
    <property type="entry name" value="PlsC"/>
    <property type="match status" value="1"/>
</dbReference>
<dbReference type="InterPro" id="IPR002123">
    <property type="entry name" value="Plipid/glycerol_acylTrfase"/>
</dbReference>
<evidence type="ECO:0000256" key="1">
    <source>
        <dbReference type="ARBA" id="ARBA00005189"/>
    </source>
</evidence>
<keyword evidence="4 7" id="KW-0808">Transferase</keyword>
<evidence type="ECO:0000259" key="8">
    <source>
        <dbReference type="SMART" id="SM00563"/>
    </source>
</evidence>
<evidence type="ECO:0000256" key="2">
    <source>
        <dbReference type="ARBA" id="ARBA00008655"/>
    </source>
</evidence>
<accession>A0ABT2S8X4</accession>
<evidence type="ECO:0000256" key="4">
    <source>
        <dbReference type="ARBA" id="ARBA00022679"/>
    </source>
</evidence>
<dbReference type="NCBIfam" id="TIGR00530">
    <property type="entry name" value="AGP_acyltrn"/>
    <property type="match status" value="1"/>
</dbReference>
<comment type="domain">
    <text evidence="7">The HXXXXD motif is essential for acyltransferase activity and may constitute the binding site for the phosphate moiety of the glycerol-3-phosphate.</text>
</comment>
<organism evidence="9 10">
    <name type="scientific">Dorea ammoniilytica</name>
    <dbReference type="NCBI Taxonomy" id="2981788"/>
    <lineage>
        <taxon>Bacteria</taxon>
        <taxon>Bacillati</taxon>
        <taxon>Bacillota</taxon>
        <taxon>Clostridia</taxon>
        <taxon>Lachnospirales</taxon>
        <taxon>Lachnospiraceae</taxon>
        <taxon>Dorea</taxon>
    </lineage>
</organism>
<dbReference type="EC" id="2.3.1.51" evidence="7"/>
<dbReference type="EMBL" id="JAOQJV010000023">
    <property type="protein sequence ID" value="MCU6701029.1"/>
    <property type="molecule type" value="Genomic_DNA"/>
</dbReference>
<comment type="similarity">
    <text evidence="2 7">Belongs to the 1-acyl-sn-glycerol-3-phosphate acyltransferase family.</text>
</comment>
<feature type="domain" description="Phospholipid/glycerol acyltransferase" evidence="8">
    <location>
        <begin position="70"/>
        <end position="185"/>
    </location>
</feature>
<evidence type="ECO:0000313" key="10">
    <source>
        <dbReference type="Proteomes" id="UP001207605"/>
    </source>
</evidence>
<evidence type="ECO:0000256" key="7">
    <source>
        <dbReference type="RuleBase" id="RU361267"/>
    </source>
</evidence>
<keyword evidence="7" id="KW-0594">Phospholipid biosynthesis</keyword>
<dbReference type="PANTHER" id="PTHR10434:SF64">
    <property type="entry name" value="1-ACYL-SN-GLYCEROL-3-PHOSPHATE ACYLTRANSFERASE-RELATED"/>
    <property type="match status" value="1"/>
</dbReference>
<evidence type="ECO:0000256" key="6">
    <source>
        <dbReference type="ARBA" id="ARBA00023315"/>
    </source>
</evidence>
<comment type="caution">
    <text evidence="9">The sequence shown here is derived from an EMBL/GenBank/DDBJ whole genome shotgun (WGS) entry which is preliminary data.</text>
</comment>
<proteinExistence type="inferred from homology"/>
<dbReference type="Proteomes" id="UP001207605">
    <property type="component" value="Unassembled WGS sequence"/>
</dbReference>
<keyword evidence="3 7" id="KW-0444">Lipid biosynthesis</keyword>
<dbReference type="RefSeq" id="WP_262582305.1">
    <property type="nucleotide sequence ID" value="NZ_JAOQJV010000023.1"/>
</dbReference>
<keyword evidence="6 7" id="KW-0012">Acyltransferase</keyword>
<evidence type="ECO:0000256" key="5">
    <source>
        <dbReference type="ARBA" id="ARBA00023098"/>
    </source>
</evidence>
<keyword evidence="10" id="KW-1185">Reference proteome</keyword>
<evidence type="ECO:0000313" key="9">
    <source>
        <dbReference type="EMBL" id="MCU6701029.1"/>
    </source>
</evidence>
<gene>
    <name evidence="9" type="ORF">OCV65_12405</name>
</gene>
<dbReference type="GO" id="GO:0016746">
    <property type="term" value="F:acyltransferase activity"/>
    <property type="evidence" value="ECO:0007669"/>
    <property type="project" value="UniProtKB-KW"/>
</dbReference>
<dbReference type="PANTHER" id="PTHR10434">
    <property type="entry name" value="1-ACYL-SN-GLYCEROL-3-PHOSPHATE ACYLTRANSFERASE"/>
    <property type="match status" value="1"/>
</dbReference>
<sequence length="237" mass="27137">MKRIIMMVLRNIILVPYMWIRLCWHATHVDKYTLAEHFKILRYIVAHANKGGNVKIESYGKENIPKEDGFMFFPNHQGMYDVLAIIDACDNTFAVVAKKEVANVPLLKQTFACTKSYMMDREDIRQSMQVIMNVANDVKNGKNFLIFPEGTRSKNGNVIGEFKGGSFKAATKARCPIVPVALIDSFKPFDTNTISQVTVQVHFMEPLYYEDYKDMKTTEIASTVHDRIQKKINENIG</sequence>
<dbReference type="SUPFAM" id="SSF69593">
    <property type="entry name" value="Glycerol-3-phosphate (1)-acyltransferase"/>
    <property type="match status" value="1"/>
</dbReference>
<keyword evidence="5 7" id="KW-0443">Lipid metabolism</keyword>
<dbReference type="InterPro" id="IPR004552">
    <property type="entry name" value="AGP_acyltrans"/>
</dbReference>
<comment type="pathway">
    <text evidence="1">Lipid metabolism.</text>
</comment>
<name>A0ABT2S8X4_9FIRM</name>
<evidence type="ECO:0000256" key="3">
    <source>
        <dbReference type="ARBA" id="ARBA00022516"/>
    </source>
</evidence>